<evidence type="ECO:0000313" key="3">
    <source>
        <dbReference type="Proteomes" id="UP000621859"/>
    </source>
</evidence>
<keyword evidence="3" id="KW-1185">Reference proteome</keyword>
<protein>
    <submittedName>
        <fullName evidence="2">Lysophospholipase</fullName>
    </submittedName>
</protein>
<dbReference type="InterPro" id="IPR051044">
    <property type="entry name" value="MAG_DAG_Lipase"/>
</dbReference>
<gene>
    <name evidence="2" type="ORF">GCM10010971_06750</name>
</gene>
<accession>A0ABQ2PHR0</accession>
<dbReference type="EMBL" id="BMLY01000001">
    <property type="protein sequence ID" value="GGP24856.1"/>
    <property type="molecule type" value="Genomic_DNA"/>
</dbReference>
<dbReference type="Gene3D" id="3.40.50.1820">
    <property type="entry name" value="alpha/beta hydrolase"/>
    <property type="match status" value="1"/>
</dbReference>
<dbReference type="Pfam" id="PF12146">
    <property type="entry name" value="Hydrolase_4"/>
    <property type="match status" value="1"/>
</dbReference>
<dbReference type="InterPro" id="IPR022742">
    <property type="entry name" value="Hydrolase_4"/>
</dbReference>
<dbReference type="InterPro" id="IPR029058">
    <property type="entry name" value="AB_hydrolase_fold"/>
</dbReference>
<proteinExistence type="predicted"/>
<name>A0ABQ2PHR0_9NEIS</name>
<evidence type="ECO:0000259" key="1">
    <source>
        <dbReference type="Pfam" id="PF12146"/>
    </source>
</evidence>
<dbReference type="PANTHER" id="PTHR11614">
    <property type="entry name" value="PHOSPHOLIPASE-RELATED"/>
    <property type="match status" value="1"/>
</dbReference>
<dbReference type="SUPFAM" id="SSF53474">
    <property type="entry name" value="alpha/beta-Hydrolases"/>
    <property type="match status" value="1"/>
</dbReference>
<sequence>MHEETLRGSAGALYARAWLPLTPARALIAICHGFNAHSGYYQWVGEQFADAGYATFAVDLRGRGKSGGVRYYVESFDDYVADLATLVIHARTLQPNAPLFILGHSAGGVVACLYGLDHGAELAGLICEDFAFEVPAPDFALTILKGISHIAPRARALTLKNADFSRDLHVVQAMNDDPLIAGEAQPFATAAALIRANERLRVSFSSLISPLLIIHGTADNATRPSGSERLFEQAGSTDKTLKLYDGRFHDPLNDVGKEEVMTDVLAWVAERVR</sequence>
<feature type="domain" description="Serine aminopeptidase S33" evidence="1">
    <location>
        <begin position="23"/>
        <end position="254"/>
    </location>
</feature>
<organism evidence="2 3">
    <name type="scientific">Silvimonas amylolytica</name>
    <dbReference type="NCBI Taxonomy" id="449663"/>
    <lineage>
        <taxon>Bacteria</taxon>
        <taxon>Pseudomonadati</taxon>
        <taxon>Pseudomonadota</taxon>
        <taxon>Betaproteobacteria</taxon>
        <taxon>Neisseriales</taxon>
        <taxon>Chitinibacteraceae</taxon>
        <taxon>Silvimonas</taxon>
    </lineage>
</organism>
<evidence type="ECO:0000313" key="2">
    <source>
        <dbReference type="EMBL" id="GGP24856.1"/>
    </source>
</evidence>
<comment type="caution">
    <text evidence="2">The sequence shown here is derived from an EMBL/GenBank/DDBJ whole genome shotgun (WGS) entry which is preliminary data.</text>
</comment>
<reference evidence="3" key="1">
    <citation type="journal article" date="2019" name="Int. J. Syst. Evol. Microbiol.">
        <title>The Global Catalogue of Microorganisms (GCM) 10K type strain sequencing project: providing services to taxonomists for standard genome sequencing and annotation.</title>
        <authorList>
            <consortium name="The Broad Institute Genomics Platform"/>
            <consortium name="The Broad Institute Genome Sequencing Center for Infectious Disease"/>
            <person name="Wu L."/>
            <person name="Ma J."/>
        </authorList>
    </citation>
    <scope>NUCLEOTIDE SEQUENCE [LARGE SCALE GENOMIC DNA]</scope>
    <source>
        <strain evidence="3">CGMCC 1.8860</strain>
    </source>
</reference>
<dbReference type="Proteomes" id="UP000621859">
    <property type="component" value="Unassembled WGS sequence"/>
</dbReference>